<dbReference type="AlphaFoldDB" id="A0A8R7PTJ8"/>
<dbReference type="EnsemblPlants" id="TuG1812S0002225500.01.T01">
    <property type="protein sequence ID" value="TuG1812S0002225500.01.T01"/>
    <property type="gene ID" value="TuG1812S0002225500.01"/>
</dbReference>
<dbReference type="Gramene" id="TuG1812S0002225500.01.T01">
    <property type="protein sequence ID" value="TuG1812S0002225500.01.T01"/>
    <property type="gene ID" value="TuG1812S0002225500.01"/>
</dbReference>
<protein>
    <submittedName>
        <fullName evidence="2">Uncharacterized protein</fullName>
    </submittedName>
</protein>
<accession>A0A8R7PTJ8</accession>
<evidence type="ECO:0000256" key="1">
    <source>
        <dbReference type="SAM" id="MobiDB-lite"/>
    </source>
</evidence>
<keyword evidence="3" id="KW-1185">Reference proteome</keyword>
<dbReference type="EnsemblPlants" id="TuG1812G0300002565.01.T01">
    <property type="protein sequence ID" value="TuG1812G0300002565.01.T01"/>
    <property type="gene ID" value="TuG1812G0300002565.01"/>
</dbReference>
<feature type="region of interest" description="Disordered" evidence="1">
    <location>
        <begin position="1"/>
        <end position="23"/>
    </location>
</feature>
<sequence length="110" mass="11893">MVPGAPGRSAAEGTTSTTAPLPCILYAPNPGHLDDSPPHGRPAPPSYYPRIDAAAAFWRLPLPKWRLQHQIGVCSFALKTCHAVQIRSLCPEVGWGLSTWQVPLDVSKIK</sequence>
<reference evidence="2" key="2">
    <citation type="submission" date="2018-03" db="EMBL/GenBank/DDBJ databases">
        <title>The Triticum urartu genome reveals the dynamic nature of wheat genome evolution.</title>
        <authorList>
            <person name="Ling H."/>
            <person name="Ma B."/>
            <person name="Shi X."/>
            <person name="Liu H."/>
            <person name="Dong L."/>
            <person name="Sun H."/>
            <person name="Cao Y."/>
            <person name="Gao Q."/>
            <person name="Zheng S."/>
            <person name="Li Y."/>
            <person name="Yu Y."/>
            <person name="Du H."/>
            <person name="Qi M."/>
            <person name="Li Y."/>
            <person name="Yu H."/>
            <person name="Cui Y."/>
            <person name="Wang N."/>
            <person name="Chen C."/>
            <person name="Wu H."/>
            <person name="Zhao Y."/>
            <person name="Zhang J."/>
            <person name="Li Y."/>
            <person name="Zhou W."/>
            <person name="Zhang B."/>
            <person name="Hu W."/>
            <person name="Eijk M."/>
            <person name="Tang J."/>
            <person name="Witsenboer H."/>
            <person name="Zhao S."/>
            <person name="Li Z."/>
            <person name="Zhang A."/>
            <person name="Wang D."/>
            <person name="Liang C."/>
        </authorList>
    </citation>
    <scope>NUCLEOTIDE SEQUENCE [LARGE SCALE GENOMIC DNA]</scope>
    <source>
        <strain evidence="2">cv. G1812</strain>
    </source>
</reference>
<proteinExistence type="predicted"/>
<reference evidence="3" key="1">
    <citation type="journal article" date="2013" name="Nature">
        <title>Draft genome of the wheat A-genome progenitor Triticum urartu.</title>
        <authorList>
            <person name="Ling H.Q."/>
            <person name="Zhao S."/>
            <person name="Liu D."/>
            <person name="Wang J."/>
            <person name="Sun H."/>
            <person name="Zhang C."/>
            <person name="Fan H."/>
            <person name="Li D."/>
            <person name="Dong L."/>
            <person name="Tao Y."/>
            <person name="Gao C."/>
            <person name="Wu H."/>
            <person name="Li Y."/>
            <person name="Cui Y."/>
            <person name="Guo X."/>
            <person name="Zheng S."/>
            <person name="Wang B."/>
            <person name="Yu K."/>
            <person name="Liang Q."/>
            <person name="Yang W."/>
            <person name="Lou X."/>
            <person name="Chen J."/>
            <person name="Feng M."/>
            <person name="Jian J."/>
            <person name="Zhang X."/>
            <person name="Luo G."/>
            <person name="Jiang Y."/>
            <person name="Liu J."/>
            <person name="Wang Z."/>
            <person name="Sha Y."/>
            <person name="Zhang B."/>
            <person name="Wu H."/>
            <person name="Tang D."/>
            <person name="Shen Q."/>
            <person name="Xue P."/>
            <person name="Zou S."/>
            <person name="Wang X."/>
            <person name="Liu X."/>
            <person name="Wang F."/>
            <person name="Yang Y."/>
            <person name="An X."/>
            <person name="Dong Z."/>
            <person name="Zhang K."/>
            <person name="Zhang X."/>
            <person name="Luo M.C."/>
            <person name="Dvorak J."/>
            <person name="Tong Y."/>
            <person name="Wang J."/>
            <person name="Yang H."/>
            <person name="Li Z."/>
            <person name="Wang D."/>
            <person name="Zhang A."/>
            <person name="Wang J."/>
        </authorList>
    </citation>
    <scope>NUCLEOTIDE SEQUENCE</scope>
    <source>
        <strain evidence="3">cv. G1812</strain>
    </source>
</reference>
<dbReference type="Gramene" id="TuG1812G0300002565.01.T01">
    <property type="protein sequence ID" value="TuG1812G0300002565.01.T01"/>
    <property type="gene ID" value="TuG1812G0300002565.01"/>
</dbReference>
<organism evidence="2 3">
    <name type="scientific">Triticum urartu</name>
    <name type="common">Red wild einkorn</name>
    <name type="synonym">Crithodium urartu</name>
    <dbReference type="NCBI Taxonomy" id="4572"/>
    <lineage>
        <taxon>Eukaryota</taxon>
        <taxon>Viridiplantae</taxon>
        <taxon>Streptophyta</taxon>
        <taxon>Embryophyta</taxon>
        <taxon>Tracheophyta</taxon>
        <taxon>Spermatophyta</taxon>
        <taxon>Magnoliopsida</taxon>
        <taxon>Liliopsida</taxon>
        <taxon>Poales</taxon>
        <taxon>Poaceae</taxon>
        <taxon>BOP clade</taxon>
        <taxon>Pooideae</taxon>
        <taxon>Triticodae</taxon>
        <taxon>Triticeae</taxon>
        <taxon>Triticinae</taxon>
        <taxon>Triticum</taxon>
    </lineage>
</organism>
<evidence type="ECO:0000313" key="3">
    <source>
        <dbReference type="Proteomes" id="UP000015106"/>
    </source>
</evidence>
<reference evidence="2" key="3">
    <citation type="submission" date="2022-06" db="UniProtKB">
        <authorList>
            <consortium name="EnsemblPlants"/>
        </authorList>
    </citation>
    <scope>IDENTIFICATION</scope>
</reference>
<evidence type="ECO:0000313" key="2">
    <source>
        <dbReference type="EnsemblPlants" id="TuG1812G0300002565.01.T01"/>
    </source>
</evidence>
<dbReference type="Proteomes" id="UP000015106">
    <property type="component" value="Chromosome 3"/>
</dbReference>
<name>A0A8R7PTJ8_TRIUA</name>